<keyword evidence="2" id="KW-0732">Signal</keyword>
<organism evidence="3 4">
    <name type="scientific">Pendulispora albinea</name>
    <dbReference type="NCBI Taxonomy" id="2741071"/>
    <lineage>
        <taxon>Bacteria</taxon>
        <taxon>Pseudomonadati</taxon>
        <taxon>Myxococcota</taxon>
        <taxon>Myxococcia</taxon>
        <taxon>Myxococcales</taxon>
        <taxon>Sorangiineae</taxon>
        <taxon>Pendulisporaceae</taxon>
        <taxon>Pendulispora</taxon>
    </lineage>
</organism>
<feature type="region of interest" description="Disordered" evidence="1">
    <location>
        <begin position="22"/>
        <end position="44"/>
    </location>
</feature>
<dbReference type="Gene3D" id="3.40.50.1820">
    <property type="entry name" value="alpha/beta hydrolase"/>
    <property type="match status" value="1"/>
</dbReference>
<dbReference type="Proteomes" id="UP001370348">
    <property type="component" value="Chromosome"/>
</dbReference>
<keyword evidence="3" id="KW-0378">Hydrolase</keyword>
<reference evidence="3 4" key="1">
    <citation type="submission" date="2021-12" db="EMBL/GenBank/DDBJ databases">
        <title>Discovery of the Pendulisporaceae a myxobacterial family with distinct sporulation behavior and unique specialized metabolism.</title>
        <authorList>
            <person name="Garcia R."/>
            <person name="Popoff A."/>
            <person name="Bader C.D."/>
            <person name="Loehr J."/>
            <person name="Walesch S."/>
            <person name="Walt C."/>
            <person name="Boldt J."/>
            <person name="Bunk B."/>
            <person name="Haeckl F.J.F.P.J."/>
            <person name="Gunesch A.P."/>
            <person name="Birkelbach J."/>
            <person name="Nuebel U."/>
            <person name="Pietschmann T."/>
            <person name="Bach T."/>
            <person name="Mueller R."/>
        </authorList>
    </citation>
    <scope>NUCLEOTIDE SEQUENCE [LARGE SCALE GENOMIC DNA]</scope>
    <source>
        <strain evidence="3 4">MSr11954</strain>
    </source>
</reference>
<keyword evidence="4" id="KW-1185">Reference proteome</keyword>
<proteinExistence type="predicted"/>
<evidence type="ECO:0000313" key="3">
    <source>
        <dbReference type="EMBL" id="WXB18552.1"/>
    </source>
</evidence>
<dbReference type="GO" id="GO:0016787">
    <property type="term" value="F:hydrolase activity"/>
    <property type="evidence" value="ECO:0007669"/>
    <property type="project" value="UniProtKB-KW"/>
</dbReference>
<gene>
    <name evidence="3" type="ORF">LZC94_15085</name>
</gene>
<dbReference type="EMBL" id="CP089984">
    <property type="protein sequence ID" value="WXB18552.1"/>
    <property type="molecule type" value="Genomic_DNA"/>
</dbReference>
<dbReference type="RefSeq" id="WP_394828183.1">
    <property type="nucleotide sequence ID" value="NZ_CP089984.1"/>
</dbReference>
<dbReference type="PROSITE" id="PS51257">
    <property type="entry name" value="PROKAR_LIPOPROTEIN"/>
    <property type="match status" value="1"/>
</dbReference>
<name>A0ABZ2M7S6_9BACT</name>
<feature type="signal peptide" evidence="2">
    <location>
        <begin position="1"/>
        <end position="20"/>
    </location>
</feature>
<protein>
    <submittedName>
        <fullName evidence="3">Alpha/beta hydrolase</fullName>
    </submittedName>
</protein>
<evidence type="ECO:0000256" key="1">
    <source>
        <dbReference type="SAM" id="MobiDB-lite"/>
    </source>
</evidence>
<dbReference type="InterPro" id="IPR029058">
    <property type="entry name" value="AB_hydrolase_fold"/>
</dbReference>
<evidence type="ECO:0000256" key="2">
    <source>
        <dbReference type="SAM" id="SignalP"/>
    </source>
</evidence>
<sequence>MNRLGFLTAMALTVLGGCSAASESESPQGIREADRAQAGVSGERSETEGAALPFALGAGGVLGTGGAPITELTREHVAGDVYHYAFVLSVGETPNAKLRIHRVAREIRPWQPRPARDAVLLLHGDFATFVTNFAPSLGSPPSPGTGLSVYLAERGIDVWGVDRRWARVPATSTDTSDFGDMGVAQEIDDIGRALGIARVVRAATGGGAGQLILSGFSHGGQLAYAYASTEAKRPARERHVKGLVPLDVYAAIAPEDEALRKAACNSRDFERQALADGIVDADNGFVLDLGGRALAAPNAPSPYFEALQLTNREALLHMVGQTYRLFEPLPPLYAPRYHLASGVIERGKVIGLRESSEDVVARWFAGGAFHQSMREGAELDALWCNEGPLPVDVPLERIRVPLFYIGTAGGFGDHGLYSTTRVGSTDVTTLVLRRFPVEREAEDFGHGDILYGREAPQRAWRPLAAWIRAHGG</sequence>
<dbReference type="SUPFAM" id="SSF53474">
    <property type="entry name" value="alpha/beta-Hydrolases"/>
    <property type="match status" value="1"/>
</dbReference>
<accession>A0ABZ2M7S6</accession>
<evidence type="ECO:0000313" key="4">
    <source>
        <dbReference type="Proteomes" id="UP001370348"/>
    </source>
</evidence>
<feature type="chain" id="PRO_5045781619" evidence="2">
    <location>
        <begin position="21"/>
        <end position="472"/>
    </location>
</feature>